<evidence type="ECO:0000313" key="1">
    <source>
        <dbReference type="EMBL" id="BES88531.1"/>
    </source>
</evidence>
<protein>
    <submittedName>
        <fullName evidence="1">Uncharacterized protein</fullName>
    </submittedName>
</protein>
<name>A0ABN7ACH7_9HEMI</name>
<dbReference type="Proteomes" id="UP001307889">
    <property type="component" value="Chromosome 1"/>
</dbReference>
<sequence>MISMLSPQVCDVGHLSTVKPLPNGTLPTSADVPRDFCPVPEVNLSQLSCSSSPGPETLSIIQMMARSIGRSLVSLGPGRGAARRYPAVERRTHAPLVLIELP</sequence>
<evidence type="ECO:0000313" key="2">
    <source>
        <dbReference type="Proteomes" id="UP001307889"/>
    </source>
</evidence>
<organism evidence="1 2">
    <name type="scientific">Nesidiocoris tenuis</name>
    <dbReference type="NCBI Taxonomy" id="355587"/>
    <lineage>
        <taxon>Eukaryota</taxon>
        <taxon>Metazoa</taxon>
        <taxon>Ecdysozoa</taxon>
        <taxon>Arthropoda</taxon>
        <taxon>Hexapoda</taxon>
        <taxon>Insecta</taxon>
        <taxon>Pterygota</taxon>
        <taxon>Neoptera</taxon>
        <taxon>Paraneoptera</taxon>
        <taxon>Hemiptera</taxon>
        <taxon>Heteroptera</taxon>
        <taxon>Panheteroptera</taxon>
        <taxon>Cimicomorpha</taxon>
        <taxon>Miridae</taxon>
        <taxon>Dicyphina</taxon>
        <taxon>Nesidiocoris</taxon>
    </lineage>
</organism>
<reference evidence="1 2" key="1">
    <citation type="submission" date="2023-09" db="EMBL/GenBank/DDBJ databases">
        <title>Nesidiocoris tenuis whole genome shotgun sequence.</title>
        <authorList>
            <person name="Shibata T."/>
            <person name="Shimoda M."/>
            <person name="Kobayashi T."/>
            <person name="Uehara T."/>
        </authorList>
    </citation>
    <scope>NUCLEOTIDE SEQUENCE [LARGE SCALE GENOMIC DNA]</scope>
    <source>
        <strain evidence="1 2">Japan</strain>
    </source>
</reference>
<dbReference type="EMBL" id="AP028909">
    <property type="protein sequence ID" value="BES88531.1"/>
    <property type="molecule type" value="Genomic_DNA"/>
</dbReference>
<keyword evidence="2" id="KW-1185">Reference proteome</keyword>
<gene>
    <name evidence="1" type="ORF">NTJ_01337</name>
</gene>
<accession>A0ABN7ACH7</accession>
<proteinExistence type="predicted"/>